<evidence type="ECO:0000256" key="4">
    <source>
        <dbReference type="ARBA" id="ARBA00022516"/>
    </source>
</evidence>
<keyword evidence="7 17" id="KW-0547">Nucleotide-binding</keyword>
<keyword evidence="5" id="KW-0808">Transferase</keyword>
<evidence type="ECO:0000256" key="11">
    <source>
        <dbReference type="ARBA" id="ARBA00023098"/>
    </source>
</evidence>
<keyword evidence="3" id="KW-1003">Cell membrane</keyword>
<evidence type="ECO:0000256" key="1">
    <source>
        <dbReference type="ARBA" id="ARBA00004651"/>
    </source>
</evidence>
<dbReference type="KEGG" id="mgik:GO620_013965"/>
<keyword evidence="18" id="KW-0460">Magnesium</keyword>
<keyword evidence="18" id="KW-0479">Metal-binding</keyword>
<feature type="binding site" evidence="17">
    <location>
        <begin position="88"/>
        <end position="89"/>
    </location>
    <ligand>
        <name>ATP</name>
        <dbReference type="ChEBI" id="CHEBI:30616"/>
    </ligand>
</feature>
<dbReference type="InterPro" id="IPR033717">
    <property type="entry name" value="UDPK"/>
</dbReference>
<name>A0A6I4HXG5_9SPHI</name>
<keyword evidence="4" id="KW-0444">Lipid biosynthesis</keyword>
<keyword evidence="8 19" id="KW-0418">Kinase</keyword>
<dbReference type="GO" id="GO:0005524">
    <property type="term" value="F:ATP binding"/>
    <property type="evidence" value="ECO:0007669"/>
    <property type="project" value="UniProtKB-KW"/>
</dbReference>
<evidence type="ECO:0000256" key="9">
    <source>
        <dbReference type="ARBA" id="ARBA00022840"/>
    </source>
</evidence>
<comment type="cofactor">
    <cofactor evidence="18">
        <name>Mg(2+)</name>
        <dbReference type="ChEBI" id="CHEBI:18420"/>
    </cofactor>
    <text evidence="18">Mn(2+), Zn(2+), Cd(2+) and Co(2+) support activity to lesser extents.</text>
</comment>
<keyword evidence="14" id="KW-1208">Phospholipid metabolism</keyword>
<comment type="similarity">
    <text evidence="2">Belongs to the bacterial diacylglycerol kinase family.</text>
</comment>
<dbReference type="Gene3D" id="1.10.287.3610">
    <property type="match status" value="1"/>
</dbReference>
<dbReference type="AlphaFoldDB" id="A0A6I4HXG5"/>
<evidence type="ECO:0000256" key="8">
    <source>
        <dbReference type="ARBA" id="ARBA00022777"/>
    </source>
</evidence>
<dbReference type="GO" id="GO:0046872">
    <property type="term" value="F:metal ion binding"/>
    <property type="evidence" value="ECO:0007669"/>
    <property type="project" value="UniProtKB-KW"/>
</dbReference>
<evidence type="ECO:0000313" key="19">
    <source>
        <dbReference type="EMBL" id="QQL49268.1"/>
    </source>
</evidence>
<feature type="binding site" evidence="16">
    <location>
        <position position="63"/>
    </location>
    <ligand>
        <name>substrate</name>
    </ligand>
</feature>
<dbReference type="PANTHER" id="PTHR34299:SF1">
    <property type="entry name" value="DIACYLGLYCEROL KINASE"/>
    <property type="match status" value="1"/>
</dbReference>
<dbReference type="GO" id="GO:0005886">
    <property type="term" value="C:plasma membrane"/>
    <property type="evidence" value="ECO:0007669"/>
    <property type="project" value="UniProtKB-SubCell"/>
</dbReference>
<keyword evidence="6" id="KW-0812">Transmembrane</keyword>
<dbReference type="PANTHER" id="PTHR34299">
    <property type="entry name" value="DIACYLGLYCEROL KINASE"/>
    <property type="match status" value="1"/>
</dbReference>
<dbReference type="EMBL" id="CP066775">
    <property type="protein sequence ID" value="QQL49268.1"/>
    <property type="molecule type" value="Genomic_DNA"/>
</dbReference>
<feature type="binding site" evidence="18">
    <location>
        <position position="70"/>
    </location>
    <ligand>
        <name>a divalent metal cation</name>
        <dbReference type="ChEBI" id="CHEBI:60240"/>
    </ligand>
</feature>
<keyword evidence="9 17" id="KW-0067">ATP-binding</keyword>
<evidence type="ECO:0000256" key="17">
    <source>
        <dbReference type="PIRSR" id="PIRSR600829-3"/>
    </source>
</evidence>
<dbReference type="InterPro" id="IPR000829">
    <property type="entry name" value="DAGK"/>
</dbReference>
<organism evidence="19 20">
    <name type="scientific">Mucilaginibacter ginkgonis</name>
    <dbReference type="NCBI Taxonomy" id="2682091"/>
    <lineage>
        <taxon>Bacteria</taxon>
        <taxon>Pseudomonadati</taxon>
        <taxon>Bacteroidota</taxon>
        <taxon>Sphingobacteriia</taxon>
        <taxon>Sphingobacteriales</taxon>
        <taxon>Sphingobacteriaceae</taxon>
        <taxon>Mucilaginibacter</taxon>
    </lineage>
</organism>
<dbReference type="GO" id="GO:0008654">
    <property type="term" value="P:phospholipid biosynthetic process"/>
    <property type="evidence" value="ECO:0007669"/>
    <property type="project" value="UniProtKB-KW"/>
</dbReference>
<evidence type="ECO:0000256" key="14">
    <source>
        <dbReference type="ARBA" id="ARBA00023264"/>
    </source>
</evidence>
<evidence type="ECO:0000256" key="3">
    <source>
        <dbReference type="ARBA" id="ARBA00022475"/>
    </source>
</evidence>
<evidence type="ECO:0000256" key="6">
    <source>
        <dbReference type="ARBA" id="ARBA00022692"/>
    </source>
</evidence>
<evidence type="ECO:0000256" key="13">
    <source>
        <dbReference type="ARBA" id="ARBA00023209"/>
    </source>
</evidence>
<keyword evidence="11" id="KW-0443">Lipid metabolism</keyword>
<keyword evidence="20" id="KW-1185">Reference proteome</keyword>
<comment type="subcellular location">
    <subcellularLocation>
        <location evidence="1">Cell membrane</location>
        <topology evidence="1">Multi-pass membrane protein</topology>
    </subcellularLocation>
</comment>
<evidence type="ECO:0000256" key="2">
    <source>
        <dbReference type="ARBA" id="ARBA00005967"/>
    </source>
</evidence>
<accession>A0A6I4HXG5</accession>
<evidence type="ECO:0000256" key="15">
    <source>
        <dbReference type="PIRSR" id="PIRSR600829-1"/>
    </source>
</evidence>
<sequence>MKKFLKGFTFAFNGLKYAFTTQVNFRVHTFATIVAVALGIYFHISPSEWCWIAACIAVVLITELLNTSIEILTDMVSPGYNVKAGHIKDISAGAVLVTAIFAVIVAGIIFIPKL</sequence>
<evidence type="ECO:0000256" key="10">
    <source>
        <dbReference type="ARBA" id="ARBA00022989"/>
    </source>
</evidence>
<dbReference type="Proteomes" id="UP000429232">
    <property type="component" value="Chromosome"/>
</dbReference>
<reference evidence="19 20" key="1">
    <citation type="submission" date="2020-12" db="EMBL/GenBank/DDBJ databases">
        <title>HMF7856_wgs.fasta genome submission.</title>
        <authorList>
            <person name="Kang H."/>
            <person name="Kim H."/>
            <person name="Joh K."/>
        </authorList>
    </citation>
    <scope>NUCLEOTIDE SEQUENCE [LARGE SCALE GENOMIC DNA]</scope>
    <source>
        <strain evidence="19 20">HMF7856</strain>
    </source>
</reference>
<dbReference type="GO" id="GO:0016301">
    <property type="term" value="F:kinase activity"/>
    <property type="evidence" value="ECO:0007669"/>
    <property type="project" value="UniProtKB-KW"/>
</dbReference>
<evidence type="ECO:0000256" key="5">
    <source>
        <dbReference type="ARBA" id="ARBA00022679"/>
    </source>
</evidence>
<keyword evidence="10" id="KW-1133">Transmembrane helix</keyword>
<feature type="binding site" evidence="17">
    <location>
        <position position="70"/>
    </location>
    <ligand>
        <name>ATP</name>
        <dbReference type="ChEBI" id="CHEBI:30616"/>
    </ligand>
</feature>
<gene>
    <name evidence="19" type="ORF">GO620_013965</name>
</gene>
<evidence type="ECO:0000313" key="20">
    <source>
        <dbReference type="Proteomes" id="UP000429232"/>
    </source>
</evidence>
<dbReference type="InterPro" id="IPR036945">
    <property type="entry name" value="DAGK_sf"/>
</dbReference>
<dbReference type="CDD" id="cd14265">
    <property type="entry name" value="UDPK_IM_like"/>
    <property type="match status" value="1"/>
</dbReference>
<evidence type="ECO:0000256" key="12">
    <source>
        <dbReference type="ARBA" id="ARBA00023136"/>
    </source>
</evidence>
<proteinExistence type="inferred from homology"/>
<keyword evidence="13" id="KW-0594">Phospholipid biosynthesis</keyword>
<evidence type="ECO:0000256" key="16">
    <source>
        <dbReference type="PIRSR" id="PIRSR600829-2"/>
    </source>
</evidence>
<dbReference type="Pfam" id="PF01219">
    <property type="entry name" value="DAGK_prokar"/>
    <property type="match status" value="1"/>
</dbReference>
<keyword evidence="12" id="KW-0472">Membrane</keyword>
<protein>
    <submittedName>
        <fullName evidence="19">Diacylglycerol kinase family protein</fullName>
    </submittedName>
</protein>
<feature type="active site" description="Proton acceptor" evidence="15">
    <location>
        <position position="63"/>
    </location>
</feature>
<evidence type="ECO:0000256" key="7">
    <source>
        <dbReference type="ARBA" id="ARBA00022741"/>
    </source>
</evidence>
<dbReference type="RefSeq" id="WP_157524379.1">
    <property type="nucleotide sequence ID" value="NZ_CP066775.1"/>
</dbReference>
<evidence type="ECO:0000256" key="18">
    <source>
        <dbReference type="PIRSR" id="PIRSR600829-4"/>
    </source>
</evidence>